<dbReference type="Gene3D" id="3.40.920.10">
    <property type="entry name" value="Pyruvate-ferredoxin oxidoreductase, PFOR, domain III"/>
    <property type="match status" value="1"/>
</dbReference>
<proteinExistence type="predicted"/>
<protein>
    <recommendedName>
        <fullName evidence="3">Pyruvate/ketoisovalerate oxidoreductase catalytic domain-containing protein</fullName>
    </recommendedName>
</protein>
<evidence type="ECO:0008006" key="3">
    <source>
        <dbReference type="Google" id="ProtNLM"/>
    </source>
</evidence>
<organism evidence="2">
    <name type="scientific">marine sediment metagenome</name>
    <dbReference type="NCBI Taxonomy" id="412755"/>
    <lineage>
        <taxon>unclassified sequences</taxon>
        <taxon>metagenomes</taxon>
        <taxon>ecological metagenomes</taxon>
    </lineage>
</organism>
<reference evidence="2" key="1">
    <citation type="journal article" date="2014" name="Front. Microbiol.">
        <title>High frequency of phylogenetically diverse reductive dehalogenase-homologous genes in deep subseafloor sedimentary metagenomes.</title>
        <authorList>
            <person name="Kawai M."/>
            <person name="Futagami T."/>
            <person name="Toyoda A."/>
            <person name="Takaki Y."/>
            <person name="Nishi S."/>
            <person name="Hori S."/>
            <person name="Arai W."/>
            <person name="Tsubouchi T."/>
            <person name="Morono Y."/>
            <person name="Uchiyama I."/>
            <person name="Ito T."/>
            <person name="Fujiyama A."/>
            <person name="Inagaki F."/>
            <person name="Takami H."/>
        </authorList>
    </citation>
    <scope>NUCLEOTIDE SEQUENCE</scope>
    <source>
        <strain evidence="2">Expedition CK06-06</strain>
    </source>
</reference>
<comment type="caution">
    <text evidence="2">The sequence shown here is derived from an EMBL/GenBank/DDBJ whole genome shotgun (WGS) entry which is preliminary data.</text>
</comment>
<dbReference type="AlphaFoldDB" id="X1G9M9"/>
<gene>
    <name evidence="2" type="ORF">S03H2_11348</name>
</gene>
<accession>X1G9M9</accession>
<name>X1G9M9_9ZZZZ</name>
<sequence length="98" mass="10125">MRDETVRLALPASGEATERPISIAIVAMGGQGGGVLTDWIVQLAENHGWVAQSTSVPGVAQRTGATIYYIEAMPPAGGRKPILSLMPTPGDVDVVIAA</sequence>
<dbReference type="EMBL" id="BARU01005799">
    <property type="protein sequence ID" value="GAH41495.1"/>
    <property type="molecule type" value="Genomic_DNA"/>
</dbReference>
<keyword evidence="1" id="KW-0560">Oxidoreductase</keyword>
<feature type="non-terminal residue" evidence="2">
    <location>
        <position position="98"/>
    </location>
</feature>
<dbReference type="GO" id="GO:0016491">
    <property type="term" value="F:oxidoreductase activity"/>
    <property type="evidence" value="ECO:0007669"/>
    <property type="project" value="UniProtKB-KW"/>
</dbReference>
<evidence type="ECO:0000256" key="1">
    <source>
        <dbReference type="ARBA" id="ARBA00023002"/>
    </source>
</evidence>
<evidence type="ECO:0000313" key="2">
    <source>
        <dbReference type="EMBL" id="GAH41495.1"/>
    </source>
</evidence>
<dbReference type="InterPro" id="IPR002869">
    <property type="entry name" value="Pyrv_flavodox_OxRed_cen"/>
</dbReference>